<keyword evidence="2" id="KW-1185">Reference proteome</keyword>
<proteinExistence type="predicted"/>
<reference evidence="1" key="1">
    <citation type="submission" date="2022-11" db="EMBL/GenBank/DDBJ databases">
        <authorList>
            <person name="Hyden B.L."/>
            <person name="Feng K."/>
            <person name="Yates T."/>
            <person name="Jawdy S."/>
            <person name="Smart L.B."/>
            <person name="Muchero W."/>
        </authorList>
    </citation>
    <scope>NUCLEOTIDE SEQUENCE</scope>
    <source>
        <tissue evidence="1">Shoot tip</tissue>
    </source>
</reference>
<name>A0A9Q0VNS2_SALVM</name>
<dbReference type="OrthoDB" id="10496798at2759"/>
<dbReference type="EMBL" id="JAPFFL010000001">
    <property type="protein sequence ID" value="KAJ6752210.1"/>
    <property type="molecule type" value="Genomic_DNA"/>
</dbReference>
<evidence type="ECO:0000313" key="1">
    <source>
        <dbReference type="EMBL" id="KAJ6752210.1"/>
    </source>
</evidence>
<evidence type="ECO:0000313" key="2">
    <source>
        <dbReference type="Proteomes" id="UP001151529"/>
    </source>
</evidence>
<comment type="caution">
    <text evidence="1">The sequence shown here is derived from an EMBL/GenBank/DDBJ whole genome shotgun (WGS) entry which is preliminary data.</text>
</comment>
<gene>
    <name evidence="1" type="ORF">OIU85_002615</name>
</gene>
<sequence>MMILFHFYSAIIELLHHDHLFRWPVLPWSQLPEWASTAFHSLGYVEYPRREAQSVVFPELLGMHASPVQWAERLGRVPFIGLSLRQSSPLVALQTVQRPSFSGLWTMGLG</sequence>
<accession>A0A9Q0VNS2</accession>
<reference evidence="1" key="2">
    <citation type="journal article" date="2023" name="Int. J. Mol. Sci.">
        <title>De Novo Assembly and Annotation of 11 Diverse Shrub Willow (Salix) Genomes Reveals Novel Gene Organization in Sex-Linked Regions.</title>
        <authorList>
            <person name="Hyden B."/>
            <person name="Feng K."/>
            <person name="Yates T.B."/>
            <person name="Jawdy S."/>
            <person name="Cereghino C."/>
            <person name="Smart L.B."/>
            <person name="Muchero W."/>
        </authorList>
    </citation>
    <scope>NUCLEOTIDE SEQUENCE [LARGE SCALE GENOMIC DNA]</scope>
    <source>
        <tissue evidence="1">Shoot tip</tissue>
    </source>
</reference>
<dbReference type="AlphaFoldDB" id="A0A9Q0VNS2"/>
<organism evidence="1 2">
    <name type="scientific">Salix viminalis</name>
    <name type="common">Common osier</name>
    <name type="synonym">Basket willow</name>
    <dbReference type="NCBI Taxonomy" id="40686"/>
    <lineage>
        <taxon>Eukaryota</taxon>
        <taxon>Viridiplantae</taxon>
        <taxon>Streptophyta</taxon>
        <taxon>Embryophyta</taxon>
        <taxon>Tracheophyta</taxon>
        <taxon>Spermatophyta</taxon>
        <taxon>Magnoliopsida</taxon>
        <taxon>eudicotyledons</taxon>
        <taxon>Gunneridae</taxon>
        <taxon>Pentapetalae</taxon>
        <taxon>rosids</taxon>
        <taxon>fabids</taxon>
        <taxon>Malpighiales</taxon>
        <taxon>Salicaceae</taxon>
        <taxon>Saliceae</taxon>
        <taxon>Salix</taxon>
    </lineage>
</organism>
<dbReference type="Proteomes" id="UP001151529">
    <property type="component" value="Chromosome 16"/>
</dbReference>
<protein>
    <submittedName>
        <fullName evidence="1">Uncharacterized protein</fullName>
    </submittedName>
</protein>